<dbReference type="CDD" id="cd06170">
    <property type="entry name" value="LuxR_C_like"/>
    <property type="match status" value="1"/>
</dbReference>
<name>A0ABP9AJ46_9ACTN</name>
<comment type="caution">
    <text evidence="2">The sequence shown here is derived from an EMBL/GenBank/DDBJ whole genome shotgun (WGS) entry which is preliminary data.</text>
</comment>
<reference evidence="3" key="1">
    <citation type="journal article" date="2019" name="Int. J. Syst. Evol. Microbiol.">
        <title>The Global Catalogue of Microorganisms (GCM) 10K type strain sequencing project: providing services to taxonomists for standard genome sequencing and annotation.</title>
        <authorList>
            <consortium name="The Broad Institute Genomics Platform"/>
            <consortium name="The Broad Institute Genome Sequencing Center for Infectious Disease"/>
            <person name="Wu L."/>
            <person name="Ma J."/>
        </authorList>
    </citation>
    <scope>NUCLEOTIDE SEQUENCE [LARGE SCALE GENOMIC DNA]</scope>
    <source>
        <strain evidence="3">JCM 18324</strain>
    </source>
</reference>
<dbReference type="InterPro" id="IPR016032">
    <property type="entry name" value="Sig_transdc_resp-reg_C-effctor"/>
</dbReference>
<dbReference type="InterPro" id="IPR051797">
    <property type="entry name" value="TrmB-like"/>
</dbReference>
<evidence type="ECO:0000313" key="3">
    <source>
        <dbReference type="Proteomes" id="UP001501147"/>
    </source>
</evidence>
<dbReference type="Gene3D" id="1.10.10.10">
    <property type="entry name" value="Winged helix-like DNA-binding domain superfamily/Winged helix DNA-binding domain"/>
    <property type="match status" value="1"/>
</dbReference>
<proteinExistence type="predicted"/>
<organism evidence="2 3">
    <name type="scientific">Streptomyces sanyensis</name>
    <dbReference type="NCBI Taxonomy" id="568869"/>
    <lineage>
        <taxon>Bacteria</taxon>
        <taxon>Bacillati</taxon>
        <taxon>Actinomycetota</taxon>
        <taxon>Actinomycetes</taxon>
        <taxon>Kitasatosporales</taxon>
        <taxon>Streptomycetaceae</taxon>
        <taxon>Streptomyces</taxon>
    </lineage>
</organism>
<dbReference type="Pfam" id="PF00196">
    <property type="entry name" value="GerE"/>
    <property type="match status" value="1"/>
</dbReference>
<gene>
    <name evidence="2" type="ORF">GCM10023329_33540</name>
</gene>
<sequence length="329" mass="35468">MLERLGLDGLTAAVYKRLMSGRYHSAEGLADHLGHPVDEVLSALGRLEKLDLLHPVGEGVGRLVDPRLGLQSLLFRQMAGIESRLREFEEDRAAVLALVDRYADRFAEVHRSPGADGGSECLSGREAVAGRLRDLAEAVGSEWLAFLPGGAPGEWLETAQALERQVRGRGVATRTVSTDSVRSDTRGLHGDGWSGGLGCPVRTVPSLPVPMVIADRACALLPADPADPWRGVVQLTAPGALEALVALFEGVWEQGVPLGTPTQPDEHGLSPREKELLRLLARGLNDDVIGRRLGVSLRTVRRIVADLCVRLRAASRFEAGYQAAKRGWI</sequence>
<dbReference type="PRINTS" id="PR00038">
    <property type="entry name" value="HTHLUXR"/>
</dbReference>
<evidence type="ECO:0000313" key="2">
    <source>
        <dbReference type="EMBL" id="GAA4781337.1"/>
    </source>
</evidence>
<dbReference type="SMART" id="SM00421">
    <property type="entry name" value="HTH_LUXR"/>
    <property type="match status" value="1"/>
</dbReference>
<dbReference type="InterPro" id="IPR000792">
    <property type="entry name" value="Tscrpt_reg_LuxR_C"/>
</dbReference>
<dbReference type="InterPro" id="IPR036388">
    <property type="entry name" value="WH-like_DNA-bd_sf"/>
</dbReference>
<dbReference type="SUPFAM" id="SSF46894">
    <property type="entry name" value="C-terminal effector domain of the bipartite response regulators"/>
    <property type="match status" value="1"/>
</dbReference>
<dbReference type="Proteomes" id="UP001501147">
    <property type="component" value="Unassembled WGS sequence"/>
</dbReference>
<feature type="domain" description="HTH luxR-type" evidence="1">
    <location>
        <begin position="261"/>
        <end position="327"/>
    </location>
</feature>
<dbReference type="EMBL" id="BAABJV010000008">
    <property type="protein sequence ID" value="GAA4781337.1"/>
    <property type="molecule type" value="Genomic_DNA"/>
</dbReference>
<keyword evidence="3" id="KW-1185">Reference proteome</keyword>
<accession>A0ABP9AJ46</accession>
<dbReference type="PANTHER" id="PTHR34293">
    <property type="entry name" value="HTH-TYPE TRANSCRIPTIONAL REGULATOR TRMBL2"/>
    <property type="match status" value="1"/>
</dbReference>
<protein>
    <submittedName>
        <fullName evidence="2">Helix-turn-helix domain-containing protein</fullName>
    </submittedName>
</protein>
<evidence type="ECO:0000259" key="1">
    <source>
        <dbReference type="PROSITE" id="PS50043"/>
    </source>
</evidence>
<dbReference type="PROSITE" id="PS50043">
    <property type="entry name" value="HTH_LUXR_2"/>
    <property type="match status" value="1"/>
</dbReference>
<dbReference type="PANTHER" id="PTHR34293:SF1">
    <property type="entry name" value="HTH-TYPE TRANSCRIPTIONAL REGULATOR TRMBL2"/>
    <property type="match status" value="1"/>
</dbReference>